<name>A0AAN4W322_9BACT</name>
<accession>A0AAN4W322</accession>
<evidence type="ECO:0000256" key="1">
    <source>
        <dbReference type="SAM" id="SignalP"/>
    </source>
</evidence>
<feature type="chain" id="PRO_5042959737" evidence="1">
    <location>
        <begin position="25"/>
        <end position="147"/>
    </location>
</feature>
<organism evidence="2 3">
    <name type="scientific">Persicobacter diffluens</name>
    <dbReference type="NCBI Taxonomy" id="981"/>
    <lineage>
        <taxon>Bacteria</taxon>
        <taxon>Pseudomonadati</taxon>
        <taxon>Bacteroidota</taxon>
        <taxon>Cytophagia</taxon>
        <taxon>Cytophagales</taxon>
        <taxon>Persicobacteraceae</taxon>
        <taxon>Persicobacter</taxon>
    </lineage>
</organism>
<keyword evidence="3" id="KW-1185">Reference proteome</keyword>
<evidence type="ECO:0000313" key="2">
    <source>
        <dbReference type="EMBL" id="GJM63615.1"/>
    </source>
</evidence>
<dbReference type="Proteomes" id="UP001310022">
    <property type="component" value="Unassembled WGS sequence"/>
</dbReference>
<gene>
    <name evidence="2" type="ORF">PEDI_41670</name>
</gene>
<dbReference type="AlphaFoldDB" id="A0AAN4W322"/>
<reference evidence="2 3" key="1">
    <citation type="submission" date="2021-12" db="EMBL/GenBank/DDBJ databases">
        <title>Genome sequencing of bacteria with rrn-lacking chromosome and rrn-plasmid.</title>
        <authorList>
            <person name="Anda M."/>
            <person name="Iwasaki W."/>
        </authorList>
    </citation>
    <scope>NUCLEOTIDE SEQUENCE [LARGE SCALE GENOMIC DNA]</scope>
    <source>
        <strain evidence="2 3">NBRC 15940</strain>
    </source>
</reference>
<sequence>MKKLIQVCLLSICMIWASVELTQAQDKPYKEGSVWFVDFISINTGMGDPYVMNLKDNWKKMMDAAVEEGYAKSYKILWGQKSHPKDWNMILMVEVENYAMLDGLDDKMRALGKTLIGNEDQFMKGNKERGEMRILYGSRTMQEIMIE</sequence>
<dbReference type="EMBL" id="BQKE01000003">
    <property type="protein sequence ID" value="GJM63615.1"/>
    <property type="molecule type" value="Genomic_DNA"/>
</dbReference>
<feature type="signal peptide" evidence="1">
    <location>
        <begin position="1"/>
        <end position="24"/>
    </location>
</feature>
<proteinExistence type="predicted"/>
<comment type="caution">
    <text evidence="2">The sequence shown here is derived from an EMBL/GenBank/DDBJ whole genome shotgun (WGS) entry which is preliminary data.</text>
</comment>
<dbReference type="RefSeq" id="WP_338238758.1">
    <property type="nucleotide sequence ID" value="NZ_BQKE01000003.1"/>
</dbReference>
<keyword evidence="1" id="KW-0732">Signal</keyword>
<evidence type="ECO:0000313" key="3">
    <source>
        <dbReference type="Proteomes" id="UP001310022"/>
    </source>
</evidence>
<protein>
    <submittedName>
        <fullName evidence="2">Uncharacterized protein</fullName>
    </submittedName>
</protein>